<feature type="signal peptide" evidence="2">
    <location>
        <begin position="1"/>
        <end position="22"/>
    </location>
</feature>
<evidence type="ECO:0000313" key="3">
    <source>
        <dbReference type="EMBL" id="NIZ62277.1"/>
    </source>
</evidence>
<keyword evidence="1" id="KW-0472">Membrane</keyword>
<feature type="transmembrane region" description="Helical" evidence="1">
    <location>
        <begin position="161"/>
        <end position="181"/>
    </location>
</feature>
<evidence type="ECO:0000256" key="1">
    <source>
        <dbReference type="SAM" id="Phobius"/>
    </source>
</evidence>
<dbReference type="RefSeq" id="WP_206188469.1">
    <property type="nucleotide sequence ID" value="NZ_QHLQ01000015.1"/>
</dbReference>
<dbReference type="EMBL" id="QHLQ01000015">
    <property type="protein sequence ID" value="NIZ62277.1"/>
    <property type="molecule type" value="Genomic_DNA"/>
</dbReference>
<reference evidence="3 4" key="1">
    <citation type="submission" date="2018-05" db="EMBL/GenBank/DDBJ databases">
        <authorList>
            <person name="Zhang Y.-J."/>
        </authorList>
    </citation>
    <scope>NUCLEOTIDE SEQUENCE [LARGE SCALE GENOMIC DNA]</scope>
    <source>
        <strain evidence="3 4">CY04</strain>
    </source>
</reference>
<dbReference type="Proteomes" id="UP001429564">
    <property type="component" value="Unassembled WGS sequence"/>
</dbReference>
<protein>
    <recommendedName>
        <fullName evidence="5">Secreted protein</fullName>
    </recommendedName>
</protein>
<sequence length="193" mass="20302">MFWKSTHLFAACILLLPSFAQSATVVPLTTGTDWSEFRFDIGLGGGEWRDTNDIPKGGAPGVVSFSVNLRSAAYLQVTDAFLSGDIFEVFSNGKSLGHTSSPVRSLVDDYIGDDYSAAVTNASYSSGQWLLEAGTHTITGFVTSQPQMRGRAALRVVDVSAVPLPGGMVLLLGAGAALGAARRRKSKARGANS</sequence>
<keyword evidence="2" id="KW-0732">Signal</keyword>
<proteinExistence type="predicted"/>
<organism evidence="3 4">
    <name type="scientific">Parasedimentitalea denitrificans</name>
    <dbReference type="NCBI Taxonomy" id="2211118"/>
    <lineage>
        <taxon>Bacteria</taxon>
        <taxon>Pseudomonadati</taxon>
        <taxon>Pseudomonadota</taxon>
        <taxon>Alphaproteobacteria</taxon>
        <taxon>Rhodobacterales</taxon>
        <taxon>Paracoccaceae</taxon>
        <taxon>Parasedimentitalea</taxon>
    </lineage>
</organism>
<keyword evidence="1" id="KW-1133">Transmembrane helix</keyword>
<evidence type="ECO:0000313" key="4">
    <source>
        <dbReference type="Proteomes" id="UP001429564"/>
    </source>
</evidence>
<name>A0ABX0WC84_9RHOB</name>
<gene>
    <name evidence="3" type="ORF">DL239_14980</name>
</gene>
<keyword evidence="1" id="KW-0812">Transmembrane</keyword>
<keyword evidence="4" id="KW-1185">Reference proteome</keyword>
<evidence type="ECO:0000256" key="2">
    <source>
        <dbReference type="SAM" id="SignalP"/>
    </source>
</evidence>
<feature type="chain" id="PRO_5047465231" description="Secreted protein" evidence="2">
    <location>
        <begin position="23"/>
        <end position="193"/>
    </location>
</feature>
<evidence type="ECO:0008006" key="5">
    <source>
        <dbReference type="Google" id="ProtNLM"/>
    </source>
</evidence>
<comment type="caution">
    <text evidence="3">The sequence shown here is derived from an EMBL/GenBank/DDBJ whole genome shotgun (WGS) entry which is preliminary data.</text>
</comment>
<accession>A0ABX0WC84</accession>